<dbReference type="InterPro" id="IPR001310">
    <property type="entry name" value="Histidine_triad_HIT"/>
</dbReference>
<dbReference type="Proteomes" id="UP001594351">
    <property type="component" value="Unassembled WGS sequence"/>
</dbReference>
<dbReference type="PROSITE" id="PS51084">
    <property type="entry name" value="HIT_2"/>
    <property type="match status" value="1"/>
</dbReference>
<dbReference type="SUPFAM" id="SSF54197">
    <property type="entry name" value="HIT-like"/>
    <property type="match status" value="1"/>
</dbReference>
<dbReference type="PANTHER" id="PTHR23089">
    <property type="entry name" value="HISTIDINE TRIAD HIT PROTEIN"/>
    <property type="match status" value="1"/>
</dbReference>
<proteinExistence type="predicted"/>
<sequence length="116" mass="13234">MSDQPCLFCDIISGKRPARKIYEDELATVFEDIAPQAPFHYLVIPNKHISSLNEINEENQMIMAHLLERAVFIARQQGFADDGYRLVTNCGRKAGQSVFHLHFHLIAGRHFSWPPG</sequence>
<reference evidence="3 4" key="1">
    <citation type="submission" date="2024-09" db="EMBL/GenBank/DDBJ databases">
        <title>Laminarin stimulates single cell rates of sulfate reduction while oxygen inhibits transcriptomic activity in coastal marine sediment.</title>
        <authorList>
            <person name="Lindsay M."/>
            <person name="Orcutt B."/>
            <person name="Emerson D."/>
            <person name="Stepanauskas R."/>
            <person name="D'Angelo T."/>
        </authorList>
    </citation>
    <scope>NUCLEOTIDE SEQUENCE [LARGE SCALE GENOMIC DNA]</scope>
    <source>
        <strain evidence="3">SAG AM-311-K15</strain>
    </source>
</reference>
<evidence type="ECO:0000256" key="1">
    <source>
        <dbReference type="PROSITE-ProRule" id="PRU00464"/>
    </source>
</evidence>
<name>A0ABV6YVD3_UNCC1</name>
<feature type="short sequence motif" description="Histidine triad motif" evidence="1">
    <location>
        <begin position="100"/>
        <end position="104"/>
    </location>
</feature>
<evidence type="ECO:0000313" key="3">
    <source>
        <dbReference type="EMBL" id="MFC1850151.1"/>
    </source>
</evidence>
<dbReference type="CDD" id="cd01276">
    <property type="entry name" value="PKCI_related"/>
    <property type="match status" value="1"/>
</dbReference>
<accession>A0ABV6YVD3</accession>
<dbReference type="Gene3D" id="3.30.428.10">
    <property type="entry name" value="HIT-like"/>
    <property type="match status" value="1"/>
</dbReference>
<dbReference type="InterPro" id="IPR036265">
    <property type="entry name" value="HIT-like_sf"/>
</dbReference>
<dbReference type="InterPro" id="IPR019808">
    <property type="entry name" value="Histidine_triad_CS"/>
</dbReference>
<evidence type="ECO:0000313" key="4">
    <source>
        <dbReference type="Proteomes" id="UP001594351"/>
    </source>
</evidence>
<organism evidence="3 4">
    <name type="scientific">candidate division CSSED10-310 bacterium</name>
    <dbReference type="NCBI Taxonomy" id="2855610"/>
    <lineage>
        <taxon>Bacteria</taxon>
        <taxon>Bacteria division CSSED10-310</taxon>
    </lineage>
</organism>
<comment type="caution">
    <text evidence="3">The sequence shown here is derived from an EMBL/GenBank/DDBJ whole genome shotgun (WGS) entry which is preliminary data.</text>
</comment>
<dbReference type="Pfam" id="PF11969">
    <property type="entry name" value="DcpS_C"/>
    <property type="match status" value="1"/>
</dbReference>
<feature type="domain" description="HIT" evidence="2">
    <location>
        <begin position="7"/>
        <end position="116"/>
    </location>
</feature>
<keyword evidence="4" id="KW-1185">Reference proteome</keyword>
<evidence type="ECO:0000259" key="2">
    <source>
        <dbReference type="PROSITE" id="PS51084"/>
    </source>
</evidence>
<dbReference type="InterPro" id="IPR011146">
    <property type="entry name" value="HIT-like"/>
</dbReference>
<dbReference type="PRINTS" id="PR00332">
    <property type="entry name" value="HISTRIAD"/>
</dbReference>
<dbReference type="PROSITE" id="PS00892">
    <property type="entry name" value="HIT_1"/>
    <property type="match status" value="1"/>
</dbReference>
<gene>
    <name evidence="3" type="ORF">ACFL27_08175</name>
</gene>
<dbReference type="EMBL" id="JBHPBY010000079">
    <property type="protein sequence ID" value="MFC1850151.1"/>
    <property type="molecule type" value="Genomic_DNA"/>
</dbReference>
<protein>
    <submittedName>
        <fullName evidence="3">Histidine triad nucleotide-binding protein</fullName>
    </submittedName>
</protein>